<evidence type="ECO:0000313" key="1">
    <source>
        <dbReference type="EMBL" id="CAF1544017.1"/>
    </source>
</evidence>
<dbReference type="OrthoDB" id="10060863at2759"/>
<evidence type="ECO:0000313" key="2">
    <source>
        <dbReference type="EMBL" id="CAF1544165.1"/>
    </source>
</evidence>
<reference evidence="1" key="1">
    <citation type="submission" date="2021-02" db="EMBL/GenBank/DDBJ databases">
        <authorList>
            <person name="Nowell W R."/>
        </authorList>
    </citation>
    <scope>NUCLEOTIDE SEQUENCE</scope>
</reference>
<dbReference type="Proteomes" id="UP000663852">
    <property type="component" value="Unassembled WGS sequence"/>
</dbReference>
<protein>
    <submittedName>
        <fullName evidence="1">Uncharacterized protein</fullName>
    </submittedName>
</protein>
<dbReference type="EMBL" id="CAJNOR010005079">
    <property type="protein sequence ID" value="CAF1544017.1"/>
    <property type="molecule type" value="Genomic_DNA"/>
</dbReference>
<gene>
    <name evidence="2" type="ORF">EDS130_LOCUS45537</name>
    <name evidence="1" type="ORF">XAT740_LOCUS42389</name>
</gene>
<organism evidence="1 3">
    <name type="scientific">Adineta ricciae</name>
    <name type="common">Rotifer</name>
    <dbReference type="NCBI Taxonomy" id="249248"/>
    <lineage>
        <taxon>Eukaryota</taxon>
        <taxon>Metazoa</taxon>
        <taxon>Spiralia</taxon>
        <taxon>Gnathifera</taxon>
        <taxon>Rotifera</taxon>
        <taxon>Eurotatoria</taxon>
        <taxon>Bdelloidea</taxon>
        <taxon>Adinetida</taxon>
        <taxon>Adinetidae</taxon>
        <taxon>Adineta</taxon>
    </lineage>
</organism>
<accession>A0A815WHA0</accession>
<keyword evidence="3" id="KW-1185">Reference proteome</keyword>
<name>A0A815WHA0_ADIRI</name>
<evidence type="ECO:0000313" key="3">
    <source>
        <dbReference type="Proteomes" id="UP000663828"/>
    </source>
</evidence>
<dbReference type="Proteomes" id="UP000663828">
    <property type="component" value="Unassembled WGS sequence"/>
</dbReference>
<proteinExistence type="predicted"/>
<comment type="caution">
    <text evidence="1">The sequence shown here is derived from an EMBL/GenBank/DDBJ whole genome shotgun (WGS) entry which is preliminary data.</text>
</comment>
<dbReference type="SUPFAM" id="SSF52777">
    <property type="entry name" value="CoA-dependent acyltransferases"/>
    <property type="match status" value="1"/>
</dbReference>
<sequence>MLQSAELYKTTLASICLSMACVFLYEVADYWEDDIGVSYMMASQSEISTVSKLIGPFMCSQTLRIHLQNGTHTTFVQLVNWVQTTVTKGLEHAKVSGNDLDTTTDDESSLLSSSPVFCAESDVYIQFDIEENDCIVLDKVDDVQLHVVRNEKDNLPQHAWWRQGFCPFLNLFFDYNPKSKQLSYAIMFPTIRCEESTAVSTAGFL</sequence>
<dbReference type="AlphaFoldDB" id="A0A815WHA0"/>
<dbReference type="EMBL" id="CAJNOJ010001145">
    <property type="protein sequence ID" value="CAF1544165.1"/>
    <property type="molecule type" value="Genomic_DNA"/>
</dbReference>
<dbReference type="Gene3D" id="3.30.559.30">
    <property type="entry name" value="Nonribosomal peptide synthetase, condensation domain"/>
    <property type="match status" value="1"/>
</dbReference>